<accession>A0A6A6BPW2</accession>
<comment type="subcellular location">
    <subcellularLocation>
        <location evidence="6">Cell membrane</location>
        <topology evidence="6">Multi-pass membrane protein</topology>
    </subcellularLocation>
    <subcellularLocation>
        <location evidence="1">Membrane</location>
        <topology evidence="1">Multi-pass membrane protein</topology>
    </subcellularLocation>
</comment>
<evidence type="ECO:0000256" key="3">
    <source>
        <dbReference type="ARBA" id="ARBA00022692"/>
    </source>
</evidence>
<evidence type="ECO:0000256" key="6">
    <source>
        <dbReference type="RuleBase" id="RU368066"/>
    </source>
</evidence>
<evidence type="ECO:0000313" key="8">
    <source>
        <dbReference type="EMBL" id="KAF2146020.1"/>
    </source>
</evidence>
<feature type="transmembrane region" description="Helical" evidence="6">
    <location>
        <begin position="503"/>
        <end position="524"/>
    </location>
</feature>
<dbReference type="PANTHER" id="PTHR12385:SF88">
    <property type="entry name" value="CHOLINE TRANSPORTER-LIKE PROTEIN CTL1"/>
    <property type="match status" value="1"/>
</dbReference>
<comment type="function">
    <text evidence="6">Probably involved in transport through the plasma membrane.</text>
</comment>
<dbReference type="GO" id="GO:0005886">
    <property type="term" value="C:plasma membrane"/>
    <property type="evidence" value="ECO:0007669"/>
    <property type="project" value="UniProtKB-SubCell"/>
</dbReference>
<evidence type="ECO:0000256" key="5">
    <source>
        <dbReference type="ARBA" id="ARBA00023136"/>
    </source>
</evidence>
<feature type="compositionally biased region" description="Basic residues" evidence="7">
    <location>
        <begin position="29"/>
        <end position="42"/>
    </location>
</feature>
<dbReference type="Proteomes" id="UP000799438">
    <property type="component" value="Unassembled WGS sequence"/>
</dbReference>
<keyword evidence="9" id="KW-1185">Reference proteome</keyword>
<keyword evidence="3 6" id="KW-0812">Transmembrane</keyword>
<organism evidence="8 9">
    <name type="scientific">Aplosporella prunicola CBS 121167</name>
    <dbReference type="NCBI Taxonomy" id="1176127"/>
    <lineage>
        <taxon>Eukaryota</taxon>
        <taxon>Fungi</taxon>
        <taxon>Dikarya</taxon>
        <taxon>Ascomycota</taxon>
        <taxon>Pezizomycotina</taxon>
        <taxon>Dothideomycetes</taxon>
        <taxon>Dothideomycetes incertae sedis</taxon>
        <taxon>Botryosphaeriales</taxon>
        <taxon>Aplosporellaceae</taxon>
        <taxon>Aplosporella</taxon>
    </lineage>
</organism>
<dbReference type="GO" id="GO:0022857">
    <property type="term" value="F:transmembrane transporter activity"/>
    <property type="evidence" value="ECO:0007669"/>
    <property type="project" value="UniProtKB-UniRule"/>
</dbReference>
<evidence type="ECO:0000256" key="7">
    <source>
        <dbReference type="SAM" id="MobiDB-lite"/>
    </source>
</evidence>
<feature type="compositionally biased region" description="Basic and acidic residues" evidence="7">
    <location>
        <begin position="136"/>
        <end position="145"/>
    </location>
</feature>
<feature type="transmembrane region" description="Helical" evidence="6">
    <location>
        <begin position="301"/>
        <end position="324"/>
    </location>
</feature>
<proteinExistence type="inferred from homology"/>
<feature type="region of interest" description="Disordered" evidence="7">
    <location>
        <begin position="16"/>
        <end position="254"/>
    </location>
</feature>
<dbReference type="EMBL" id="ML995476">
    <property type="protein sequence ID" value="KAF2146020.1"/>
    <property type="molecule type" value="Genomic_DNA"/>
</dbReference>
<evidence type="ECO:0000256" key="4">
    <source>
        <dbReference type="ARBA" id="ARBA00022989"/>
    </source>
</evidence>
<evidence type="ECO:0000256" key="2">
    <source>
        <dbReference type="ARBA" id="ARBA00007168"/>
    </source>
</evidence>
<name>A0A6A6BPW2_9PEZI</name>
<protein>
    <recommendedName>
        <fullName evidence="6">Protein PNS1</fullName>
    </recommendedName>
</protein>
<dbReference type="PANTHER" id="PTHR12385">
    <property type="entry name" value="CHOLINE TRANSPORTER-LIKE (SLC FAMILY 44)"/>
    <property type="match status" value="1"/>
</dbReference>
<dbReference type="InterPro" id="IPR007603">
    <property type="entry name" value="Choline_transptr-like"/>
</dbReference>
<reference evidence="8" key="1">
    <citation type="journal article" date="2020" name="Stud. Mycol.">
        <title>101 Dothideomycetes genomes: a test case for predicting lifestyles and emergence of pathogens.</title>
        <authorList>
            <person name="Haridas S."/>
            <person name="Albert R."/>
            <person name="Binder M."/>
            <person name="Bloem J."/>
            <person name="Labutti K."/>
            <person name="Salamov A."/>
            <person name="Andreopoulos B."/>
            <person name="Baker S."/>
            <person name="Barry K."/>
            <person name="Bills G."/>
            <person name="Bluhm B."/>
            <person name="Cannon C."/>
            <person name="Castanera R."/>
            <person name="Culley D."/>
            <person name="Daum C."/>
            <person name="Ezra D."/>
            <person name="Gonzalez J."/>
            <person name="Henrissat B."/>
            <person name="Kuo A."/>
            <person name="Liang C."/>
            <person name="Lipzen A."/>
            <person name="Lutzoni F."/>
            <person name="Magnuson J."/>
            <person name="Mondo S."/>
            <person name="Nolan M."/>
            <person name="Ohm R."/>
            <person name="Pangilinan J."/>
            <person name="Park H.-J."/>
            <person name="Ramirez L."/>
            <person name="Alfaro M."/>
            <person name="Sun H."/>
            <person name="Tritt A."/>
            <person name="Yoshinaga Y."/>
            <person name="Zwiers L.-H."/>
            <person name="Turgeon B."/>
            <person name="Goodwin S."/>
            <person name="Spatafora J."/>
            <person name="Crous P."/>
            <person name="Grigoriev I."/>
        </authorList>
    </citation>
    <scope>NUCLEOTIDE SEQUENCE</scope>
    <source>
        <strain evidence="8">CBS 121167</strain>
    </source>
</reference>
<dbReference type="AlphaFoldDB" id="A0A6A6BPW2"/>
<feature type="transmembrane region" description="Helical" evidence="6">
    <location>
        <begin position="373"/>
        <end position="393"/>
    </location>
</feature>
<feature type="transmembrane region" description="Helical" evidence="6">
    <location>
        <begin position="700"/>
        <end position="720"/>
    </location>
</feature>
<dbReference type="RefSeq" id="XP_033401732.1">
    <property type="nucleotide sequence ID" value="XM_033534958.1"/>
</dbReference>
<dbReference type="Pfam" id="PF04515">
    <property type="entry name" value="Choline_transpo"/>
    <property type="match status" value="1"/>
</dbReference>
<feature type="transmembrane region" description="Helical" evidence="6">
    <location>
        <begin position="344"/>
        <end position="366"/>
    </location>
</feature>
<comment type="similarity">
    <text evidence="2 6">Belongs to the CTL (choline transporter-like) family.</text>
</comment>
<evidence type="ECO:0000256" key="1">
    <source>
        <dbReference type="ARBA" id="ARBA00004141"/>
    </source>
</evidence>
<evidence type="ECO:0000313" key="9">
    <source>
        <dbReference type="Proteomes" id="UP000799438"/>
    </source>
</evidence>
<dbReference type="OrthoDB" id="420519at2759"/>
<feature type="transmembrane region" description="Helical" evidence="6">
    <location>
        <begin position="666"/>
        <end position="688"/>
    </location>
</feature>
<feature type="transmembrane region" description="Helical" evidence="6">
    <location>
        <begin position="450"/>
        <end position="483"/>
    </location>
</feature>
<sequence length="765" mass="85001">MFSEYASRFLAQSQSRLLGAQENADHRGHHDRRSSRHHHPGHSRYQTSRSYLQRPSNMPNPYQPSASQISRFPFASRTSAAPAPLFYSATDDFREEDDNEEREREVADFYALQRSRKQFGGSHLTESSDLDEAEEDRLVSDHGPGEEDDDDDDGPTFSRGIRSSWKGSRFTARGREPTVPPIKEGDGREQSVGMSEASAPSSKGKGRLVDVELTSTEKDSLDDFNEDISDHANDDSPPSLQQFRRPPGIKPPRIPLHTALPIPQETDEEMLLSNPARPISPDRETIVSPQPDETEFKHDTFWSFAFAIAAAAYFGTAFLVYFHTAAPEKKYPLGDTIYTTLHSSFHLLSVYTLVSMIVAGLWLAVLHYFMRPLIRLMMLGVPVILISFTFYPFVSSFKGFWHGASVQDRAMRWLSLLPGVCAVVWVYTVYQGRRSLHRASRILELASRVLTASPALLMVGIIVLAATVCWTWIWIAVFTRLFLEGHFKRLDGTVTLWIIDFSTWWLGVFYVLFYLWTLGVIAGIQRSLTSATVSQWYFHRHAMPKPTSRQVATASFFHATGPMFGTVCLSTFLSLALRLPLILLPRRFASLISICVYQLIPTSIMTLTNPLTLTYASIHSMDLSRAAHGLAQLSFVSKSSPTTTLTPRSFSSPSGHELVPYRLAKLLLHATRFVMALALGFGGWVSTARVLAVSGHKGSLYAYVVGMLAATIGWGVLGAMEGVLGGILDALIVCWGSEVGSKGQGASRYCPEAGELFGESGGRYS</sequence>
<feature type="compositionally biased region" description="Basic and acidic residues" evidence="7">
    <location>
        <begin position="207"/>
        <end position="221"/>
    </location>
</feature>
<gene>
    <name evidence="8" type="ORF">K452DRAFT_104696</name>
</gene>
<feature type="compositionally biased region" description="Polar residues" evidence="7">
    <location>
        <begin position="45"/>
        <end position="70"/>
    </location>
</feature>
<keyword evidence="4 6" id="KW-1133">Transmembrane helix</keyword>
<feature type="transmembrane region" description="Helical" evidence="6">
    <location>
        <begin position="413"/>
        <end position="430"/>
    </location>
</feature>
<keyword evidence="5 6" id="KW-0472">Membrane</keyword>
<dbReference type="GeneID" id="54292450"/>